<dbReference type="InterPro" id="IPR045864">
    <property type="entry name" value="aa-tRNA-synth_II/BPL/LPL"/>
</dbReference>
<keyword evidence="12" id="KW-0648">Protein biosynthesis</keyword>
<dbReference type="EMBL" id="CDMZ01001307">
    <property type="protein sequence ID" value="CEM30558.1"/>
    <property type="molecule type" value="Genomic_DNA"/>
</dbReference>
<dbReference type="InterPro" id="IPR041616">
    <property type="entry name" value="PheRS_beta_core"/>
</dbReference>
<dbReference type="CDD" id="cd00769">
    <property type="entry name" value="PheRS_beta_core"/>
    <property type="match status" value="1"/>
</dbReference>
<dbReference type="Pfam" id="PF18262">
    <property type="entry name" value="PhetRS_B1"/>
    <property type="match status" value="1"/>
</dbReference>
<dbReference type="InterPro" id="IPR045060">
    <property type="entry name" value="Phe-tRNA-ligase_IIc_bsu"/>
</dbReference>
<keyword evidence="11" id="KW-0460">Magnesium</keyword>
<dbReference type="PhylomeDB" id="A0A0G4GKK2"/>
<evidence type="ECO:0000256" key="11">
    <source>
        <dbReference type="ARBA" id="ARBA00022842"/>
    </source>
</evidence>
<evidence type="ECO:0000256" key="13">
    <source>
        <dbReference type="ARBA" id="ARBA00023146"/>
    </source>
</evidence>
<dbReference type="NCBIfam" id="TIGR00471">
    <property type="entry name" value="pheT_arch"/>
    <property type="match status" value="1"/>
</dbReference>
<dbReference type="InterPro" id="IPR005147">
    <property type="entry name" value="tRNA_synthase_B5-dom"/>
</dbReference>
<proteinExistence type="inferred from homology"/>
<dbReference type="GO" id="GO:0000287">
    <property type="term" value="F:magnesium ion binding"/>
    <property type="evidence" value="ECO:0007669"/>
    <property type="project" value="InterPro"/>
</dbReference>
<evidence type="ECO:0000256" key="14">
    <source>
        <dbReference type="ARBA" id="ARBA00033189"/>
    </source>
</evidence>
<keyword evidence="13" id="KW-0030">Aminoacyl-tRNA synthetase</keyword>
<comment type="catalytic activity">
    <reaction evidence="15">
        <text>tRNA(Phe) + L-phenylalanine + ATP = L-phenylalanyl-tRNA(Phe) + AMP + diphosphate + H(+)</text>
        <dbReference type="Rhea" id="RHEA:19413"/>
        <dbReference type="Rhea" id="RHEA-COMP:9668"/>
        <dbReference type="Rhea" id="RHEA-COMP:9699"/>
        <dbReference type="ChEBI" id="CHEBI:15378"/>
        <dbReference type="ChEBI" id="CHEBI:30616"/>
        <dbReference type="ChEBI" id="CHEBI:33019"/>
        <dbReference type="ChEBI" id="CHEBI:58095"/>
        <dbReference type="ChEBI" id="CHEBI:78442"/>
        <dbReference type="ChEBI" id="CHEBI:78531"/>
        <dbReference type="ChEBI" id="CHEBI:456215"/>
        <dbReference type="EC" id="6.1.1.20"/>
    </reaction>
</comment>
<dbReference type="EC" id="6.1.1.20" evidence="5"/>
<dbReference type="PROSITE" id="PS51483">
    <property type="entry name" value="B5"/>
    <property type="match status" value="1"/>
</dbReference>
<dbReference type="Gene3D" id="3.30.930.10">
    <property type="entry name" value="Bira Bifunctional Protein, Domain 2"/>
    <property type="match status" value="1"/>
</dbReference>
<organism evidence="17">
    <name type="scientific">Chromera velia CCMP2878</name>
    <dbReference type="NCBI Taxonomy" id="1169474"/>
    <lineage>
        <taxon>Eukaryota</taxon>
        <taxon>Sar</taxon>
        <taxon>Alveolata</taxon>
        <taxon>Colpodellida</taxon>
        <taxon>Chromeraceae</taxon>
        <taxon>Chromera</taxon>
    </lineage>
</organism>
<reference evidence="17" key="1">
    <citation type="submission" date="2014-11" db="EMBL/GenBank/DDBJ databases">
        <authorList>
            <person name="Otto D Thomas"/>
            <person name="Naeem Raeece"/>
        </authorList>
    </citation>
    <scope>NUCLEOTIDE SEQUENCE</scope>
</reference>
<dbReference type="GO" id="GO:0005524">
    <property type="term" value="F:ATP binding"/>
    <property type="evidence" value="ECO:0007669"/>
    <property type="project" value="UniProtKB-KW"/>
</dbReference>
<evidence type="ECO:0000256" key="2">
    <source>
        <dbReference type="ARBA" id="ARBA00004496"/>
    </source>
</evidence>
<dbReference type="PANTHER" id="PTHR10947">
    <property type="entry name" value="PHENYLALANYL-TRNA SYNTHETASE BETA CHAIN AND LEUCINE-RICH REPEAT-CONTAINING PROTEIN 47"/>
    <property type="match status" value="1"/>
</dbReference>
<keyword evidence="6" id="KW-0963">Cytoplasm</keyword>
<evidence type="ECO:0000256" key="5">
    <source>
        <dbReference type="ARBA" id="ARBA00012814"/>
    </source>
</evidence>
<dbReference type="InterPro" id="IPR020825">
    <property type="entry name" value="Phe-tRNA_synthase-like_B3/B4"/>
</dbReference>
<dbReference type="GO" id="GO:0003723">
    <property type="term" value="F:RNA binding"/>
    <property type="evidence" value="ECO:0007669"/>
    <property type="project" value="InterPro"/>
</dbReference>
<evidence type="ECO:0000256" key="8">
    <source>
        <dbReference type="ARBA" id="ARBA00022723"/>
    </source>
</evidence>
<dbReference type="GO" id="GO:0009328">
    <property type="term" value="C:phenylalanine-tRNA ligase complex"/>
    <property type="evidence" value="ECO:0007669"/>
    <property type="project" value="TreeGrafter"/>
</dbReference>
<gene>
    <name evidence="17" type="ORF">Cvel_22325</name>
</gene>
<name>A0A0G4GKK2_9ALVE</name>
<comment type="subcellular location">
    <subcellularLocation>
        <location evidence="2">Cytoplasm</location>
    </subcellularLocation>
</comment>
<dbReference type="InterPro" id="IPR040659">
    <property type="entry name" value="PhetRS_B1"/>
</dbReference>
<evidence type="ECO:0000256" key="12">
    <source>
        <dbReference type="ARBA" id="ARBA00022917"/>
    </source>
</evidence>
<keyword evidence="7" id="KW-0436">Ligase</keyword>
<dbReference type="Gene3D" id="3.30.56.10">
    <property type="match status" value="2"/>
</dbReference>
<dbReference type="SUPFAM" id="SSF55681">
    <property type="entry name" value="Class II aaRS and biotin synthetases"/>
    <property type="match status" value="1"/>
</dbReference>
<comment type="cofactor">
    <cofactor evidence="1">
        <name>Mg(2+)</name>
        <dbReference type="ChEBI" id="CHEBI:18420"/>
    </cofactor>
</comment>
<dbReference type="SMART" id="SM00874">
    <property type="entry name" value="B5"/>
    <property type="match status" value="1"/>
</dbReference>
<protein>
    <recommendedName>
        <fullName evidence="5">phenylalanine--tRNA ligase</fullName>
        <ecNumber evidence="5">6.1.1.20</ecNumber>
    </recommendedName>
    <alternativeName>
        <fullName evidence="14">Phenylalanyl-tRNA synthetase beta subunit</fullName>
    </alternativeName>
</protein>
<accession>A0A0G4GKK2</accession>
<evidence type="ECO:0000256" key="7">
    <source>
        <dbReference type="ARBA" id="ARBA00022598"/>
    </source>
</evidence>
<dbReference type="InterPro" id="IPR005146">
    <property type="entry name" value="B3/B4_tRNA-bd"/>
</dbReference>
<dbReference type="SUPFAM" id="SSF56037">
    <property type="entry name" value="PheT/TilS domain"/>
    <property type="match status" value="1"/>
</dbReference>
<comment type="similarity">
    <text evidence="3">Belongs to the phenylalanyl-tRNA synthetase beta subunit family. Type 2 subfamily.</text>
</comment>
<evidence type="ECO:0000256" key="4">
    <source>
        <dbReference type="ARBA" id="ARBA00011209"/>
    </source>
</evidence>
<evidence type="ECO:0000256" key="15">
    <source>
        <dbReference type="ARBA" id="ARBA00049255"/>
    </source>
</evidence>
<dbReference type="Gene3D" id="3.50.40.10">
    <property type="entry name" value="Phenylalanyl-trna Synthetase, Chain B, domain 3"/>
    <property type="match status" value="1"/>
</dbReference>
<dbReference type="AlphaFoldDB" id="A0A0G4GKK2"/>
<sequence>MPTVNVFKENLERELGRAYTDEEFDELCFEFGIELDDVTNEAEMVAKERGEEAAKGLSKAVIYKIEVPANRYDLLCTEGICQALRIFKEIEKPPTYTLDPPTPSDELKMVVHPDTARIRPFVVCAILRGISLDQEAYESFIDLQDKLHLNICRKRTLVAIGTHDLDTLKGPFKYTALPPEQIKFVPLNQTETVDGHGLMKLYEQHQQLKTYLHIIRDSPVFPVIYDSAGVVLSMPPIINGDHSKISTKTKNVFIECTATDLTKAQIVLNTVVAMFSKHCAKAFTVEPVRVEYDAAHPMSKKMSASGGASIVYPEVKPREMEADVGYIRTLVGAPSLNAEKMASLLSRMGIGSRPASAEGKLACSIPITRSDVLHECDLAEDVAIAYGYNNIEAKIPPSLTFPAEQPINKLTDFVRQELAQAGFCECLTWGLGSFNENNAWMRRLPDEKKADSDAKAAQEAKGTAVGDDEAGRIAAWQYAPTAAPVRLSNPKTKEFEVVRTSLLPGLLKTYSANKSAALPIQLFEVSDVVVLDSGVETGARNVRRAAALYASLTDGFQVIHGLLDQVLGKLMISAEYAENPHKRASKKFRLEASEDPAFFPGRQASIVALPEKVAIGVIGIVHPKVILDGGFDITTPVSMFEFNLEPILEWTCRS</sequence>
<dbReference type="InterPro" id="IPR004531">
    <property type="entry name" value="Phe-tRNA-synth_IIc_bsu_arc_euk"/>
</dbReference>
<dbReference type="VEuPathDB" id="CryptoDB:Cvel_22325"/>
<evidence type="ECO:0000256" key="6">
    <source>
        <dbReference type="ARBA" id="ARBA00022490"/>
    </source>
</evidence>
<keyword evidence="8" id="KW-0479">Metal-binding</keyword>
<keyword evidence="10" id="KW-0067">ATP-binding</keyword>
<evidence type="ECO:0000259" key="16">
    <source>
        <dbReference type="PROSITE" id="PS51483"/>
    </source>
</evidence>
<comment type="subunit">
    <text evidence="4">Tetramer of two alpha and two beta subunits.</text>
</comment>
<dbReference type="PANTHER" id="PTHR10947:SF0">
    <property type="entry name" value="PHENYLALANINE--TRNA LIGASE BETA SUBUNIT"/>
    <property type="match status" value="1"/>
</dbReference>
<evidence type="ECO:0000256" key="3">
    <source>
        <dbReference type="ARBA" id="ARBA00007438"/>
    </source>
</evidence>
<dbReference type="InterPro" id="IPR009061">
    <property type="entry name" value="DNA-bd_dom_put_sf"/>
</dbReference>
<dbReference type="Pfam" id="PF17759">
    <property type="entry name" value="tRNA_synthFbeta"/>
    <property type="match status" value="1"/>
</dbReference>
<dbReference type="SMART" id="SM00873">
    <property type="entry name" value="B3_4"/>
    <property type="match status" value="1"/>
</dbReference>
<dbReference type="FunFam" id="3.50.40.10:FF:000002">
    <property type="entry name" value="phenylalanine--tRNA ligase beta subunit"/>
    <property type="match status" value="1"/>
</dbReference>
<evidence type="ECO:0000256" key="1">
    <source>
        <dbReference type="ARBA" id="ARBA00001946"/>
    </source>
</evidence>
<keyword evidence="9" id="KW-0547">Nucleotide-binding</keyword>
<dbReference type="GO" id="GO:0004826">
    <property type="term" value="F:phenylalanine-tRNA ligase activity"/>
    <property type="evidence" value="ECO:0007669"/>
    <property type="project" value="UniProtKB-EC"/>
</dbReference>
<dbReference type="FunFam" id="3.30.56.10:FF:000005">
    <property type="entry name" value="Phenylalanine--tRNA ligase beta subunit"/>
    <property type="match status" value="1"/>
</dbReference>
<feature type="domain" description="B5" evidence="16">
    <location>
        <begin position="315"/>
        <end position="393"/>
    </location>
</feature>
<dbReference type="Pfam" id="PF03484">
    <property type="entry name" value="B5"/>
    <property type="match status" value="1"/>
</dbReference>
<dbReference type="SUPFAM" id="SSF46955">
    <property type="entry name" value="Putative DNA-binding domain"/>
    <property type="match status" value="2"/>
</dbReference>
<evidence type="ECO:0000313" key="17">
    <source>
        <dbReference type="EMBL" id="CEM30558.1"/>
    </source>
</evidence>
<dbReference type="GO" id="GO:0006432">
    <property type="term" value="P:phenylalanyl-tRNA aminoacylation"/>
    <property type="evidence" value="ECO:0007669"/>
    <property type="project" value="InterPro"/>
</dbReference>
<evidence type="ECO:0000256" key="10">
    <source>
        <dbReference type="ARBA" id="ARBA00022840"/>
    </source>
</evidence>
<evidence type="ECO:0000256" key="9">
    <source>
        <dbReference type="ARBA" id="ARBA00022741"/>
    </source>
</evidence>
<dbReference type="Pfam" id="PF03483">
    <property type="entry name" value="B3_4"/>
    <property type="match status" value="1"/>
</dbReference>